<dbReference type="OrthoDB" id="9810174at2"/>
<reference evidence="2 3" key="1">
    <citation type="submission" date="2019-06" db="EMBL/GenBank/DDBJ databases">
        <title>Complete genome sequence of Janthinobacterium sp. SNU WT3 isolated from diseased rainbow trout.</title>
        <authorList>
            <person name="Oh W.T."/>
            <person name="Park S.C."/>
        </authorList>
    </citation>
    <scope>NUCLEOTIDE SEQUENCE [LARGE SCALE GENOMIC DNA]</scope>
    <source>
        <strain evidence="2 3">SNU WT3</strain>
    </source>
</reference>
<dbReference type="Proteomes" id="UP000316665">
    <property type="component" value="Chromosome"/>
</dbReference>
<dbReference type="SUPFAM" id="SSF88874">
    <property type="entry name" value="Receptor-binding domain of short tail fibre protein gp12"/>
    <property type="match status" value="1"/>
</dbReference>
<dbReference type="EMBL" id="CP041185">
    <property type="protein sequence ID" value="QDG70293.1"/>
    <property type="molecule type" value="Genomic_DNA"/>
</dbReference>
<protein>
    <submittedName>
        <fullName evidence="2">Tail fiber protein</fullName>
    </submittedName>
</protein>
<dbReference type="InterPro" id="IPR011083">
    <property type="entry name" value="Phage_tail_collar_dom"/>
</dbReference>
<dbReference type="AlphaFoldDB" id="A0A4Y6RBM7"/>
<gene>
    <name evidence="2" type="ORF">FJQ89_07585</name>
</gene>
<evidence type="ECO:0000313" key="2">
    <source>
        <dbReference type="EMBL" id="QDG70293.1"/>
    </source>
</evidence>
<feature type="domain" description="Phage tail collar" evidence="1">
    <location>
        <begin position="18"/>
        <end position="84"/>
    </location>
</feature>
<dbReference type="InterPro" id="IPR037053">
    <property type="entry name" value="Phage_tail_collar_dom_sf"/>
</dbReference>
<accession>A0A4Y6RBM7</accession>
<proteinExistence type="predicted"/>
<name>A0A4Y6RBM7_9BURK</name>
<dbReference type="Gene3D" id="3.90.1340.10">
    <property type="entry name" value="Phage tail collar domain"/>
    <property type="match status" value="1"/>
</dbReference>
<organism evidence="2 3">
    <name type="scientific">Janthinobacterium tructae</name>
    <dbReference type="NCBI Taxonomy" id="2590869"/>
    <lineage>
        <taxon>Bacteria</taxon>
        <taxon>Pseudomonadati</taxon>
        <taxon>Pseudomonadota</taxon>
        <taxon>Betaproteobacteria</taxon>
        <taxon>Burkholderiales</taxon>
        <taxon>Oxalobacteraceae</taxon>
        <taxon>Janthinobacterium</taxon>
    </lineage>
</organism>
<evidence type="ECO:0000259" key="1">
    <source>
        <dbReference type="Pfam" id="PF07484"/>
    </source>
</evidence>
<keyword evidence="3" id="KW-1185">Reference proteome</keyword>
<dbReference type="Pfam" id="PF07484">
    <property type="entry name" value="Collar"/>
    <property type="match status" value="1"/>
</dbReference>
<evidence type="ECO:0000313" key="3">
    <source>
        <dbReference type="Proteomes" id="UP000316665"/>
    </source>
</evidence>
<dbReference type="KEGG" id="jas:FJQ89_07585"/>
<dbReference type="RefSeq" id="WP_141169717.1">
    <property type="nucleotide sequence ID" value="NZ_CP041185.1"/>
</dbReference>
<sequence>MFPSIQPFHTGFGDPPVGAVVAFAGAVADTSSPAEFPVEAFGWLVCDGRMLAVASYPELFAVLGHLYGGVDGQFQLPDYRGRFLRGHAGGSGACTDIGRGNDPGQPDARPNSVDVNYLIKYTYGLRML</sequence>